<evidence type="ECO:0000259" key="1">
    <source>
        <dbReference type="SMART" id="SM00421"/>
    </source>
</evidence>
<dbReference type="PANTHER" id="PTHR34293">
    <property type="entry name" value="HTH-TYPE TRANSCRIPTIONAL REGULATOR TRMBL2"/>
    <property type="match status" value="1"/>
</dbReference>
<dbReference type="GO" id="GO:0006355">
    <property type="term" value="P:regulation of DNA-templated transcription"/>
    <property type="evidence" value="ECO:0007669"/>
    <property type="project" value="InterPro"/>
</dbReference>
<dbReference type="InterPro" id="IPR016032">
    <property type="entry name" value="Sig_transdc_resp-reg_C-effctor"/>
</dbReference>
<dbReference type="Proteomes" id="UP000186455">
    <property type="component" value="Unassembled WGS sequence"/>
</dbReference>
<evidence type="ECO:0000313" key="3">
    <source>
        <dbReference type="Proteomes" id="UP000186455"/>
    </source>
</evidence>
<dbReference type="InterPro" id="IPR000792">
    <property type="entry name" value="Tscrpt_reg_LuxR_C"/>
</dbReference>
<gene>
    <name evidence="2" type="ORF">AB852_11035</name>
</gene>
<dbReference type="SUPFAM" id="SSF46894">
    <property type="entry name" value="C-terminal effector domain of the bipartite response regulators"/>
    <property type="match status" value="1"/>
</dbReference>
<keyword evidence="3" id="KW-1185">Reference proteome</keyword>
<sequence length="330" mass="35256">MGPMTNAKLGEALRLLGLDRTAARVYLTLLELAPAPLDAVAAAAGVGGAELATAYGTLVDAGLASAAGKGGDVVAPVPPTAGLEILARHRAAEVEESRIAVGGAFDSFRRQRLAAYNEDLVEVVTGDAIGPRIRQAWASAREQIRQFESPPYFPLSGSTDDALATLARGVTQRVVYSRESLEHPGHLREVIEPCVRAGEQARVLSSVPVKLVIIDDAYALVSLSIKEADVHNTMLVVQPCGLLSALMALFEQSWHNALPFQGRTTRPGGLPPADRRLLWLLAGGAGDDVIAREMGISRRTLYRRLQVLMAQLGAANRFQMALQAQRSGWL</sequence>
<dbReference type="Gene3D" id="1.10.10.10">
    <property type="entry name" value="Winged helix-like DNA-binding domain superfamily/Winged helix DNA-binding domain"/>
    <property type="match status" value="2"/>
</dbReference>
<organism evidence="2 3">
    <name type="scientific">Streptomyces uncialis</name>
    <dbReference type="NCBI Taxonomy" id="1048205"/>
    <lineage>
        <taxon>Bacteria</taxon>
        <taxon>Bacillati</taxon>
        <taxon>Actinomycetota</taxon>
        <taxon>Actinomycetes</taxon>
        <taxon>Kitasatosporales</taxon>
        <taxon>Streptomycetaceae</taxon>
        <taxon>Streptomyces</taxon>
    </lineage>
</organism>
<dbReference type="STRING" id="1048205.AB852_11035"/>
<accession>A0A1Q4VA34</accession>
<dbReference type="EMBL" id="LFBV01000002">
    <property type="protein sequence ID" value="OKH94722.1"/>
    <property type="molecule type" value="Genomic_DNA"/>
</dbReference>
<reference evidence="2 3" key="1">
    <citation type="submission" date="2015-06" db="EMBL/GenBank/DDBJ databases">
        <title>Cloning and characterization of the uncialamcin biosynthetic gene cluster.</title>
        <authorList>
            <person name="Yan X."/>
            <person name="Huang T."/>
            <person name="Ge H."/>
            <person name="Shen B."/>
        </authorList>
    </citation>
    <scope>NUCLEOTIDE SEQUENCE [LARGE SCALE GENOMIC DNA]</scope>
    <source>
        <strain evidence="2 3">DCA2648</strain>
    </source>
</reference>
<feature type="domain" description="HTH luxR-type" evidence="1">
    <location>
        <begin position="267"/>
        <end position="324"/>
    </location>
</feature>
<dbReference type="SMART" id="SM00421">
    <property type="entry name" value="HTH_LUXR"/>
    <property type="match status" value="1"/>
</dbReference>
<evidence type="ECO:0000313" key="2">
    <source>
        <dbReference type="EMBL" id="OKH94722.1"/>
    </source>
</evidence>
<dbReference type="PANTHER" id="PTHR34293:SF1">
    <property type="entry name" value="HTH-TYPE TRANSCRIPTIONAL REGULATOR TRMBL2"/>
    <property type="match status" value="1"/>
</dbReference>
<protein>
    <submittedName>
        <fullName evidence="2">Transcriptional regulator</fullName>
    </submittedName>
</protein>
<proteinExistence type="predicted"/>
<dbReference type="InterPro" id="IPR036388">
    <property type="entry name" value="WH-like_DNA-bd_sf"/>
</dbReference>
<dbReference type="GO" id="GO:0003677">
    <property type="term" value="F:DNA binding"/>
    <property type="evidence" value="ECO:0007669"/>
    <property type="project" value="InterPro"/>
</dbReference>
<dbReference type="InterPro" id="IPR051797">
    <property type="entry name" value="TrmB-like"/>
</dbReference>
<name>A0A1Q4VA34_9ACTN</name>
<dbReference type="AlphaFoldDB" id="A0A1Q4VA34"/>
<comment type="caution">
    <text evidence="2">The sequence shown here is derived from an EMBL/GenBank/DDBJ whole genome shotgun (WGS) entry which is preliminary data.</text>
</comment>